<accession>T2KHU2</accession>
<evidence type="ECO:0000256" key="8">
    <source>
        <dbReference type="ARBA" id="ARBA00022676"/>
    </source>
</evidence>
<dbReference type="PANTHER" id="PTHR32282">
    <property type="entry name" value="BINDING PROTEIN TRANSPEPTIDASE, PUTATIVE-RELATED"/>
    <property type="match status" value="1"/>
</dbReference>
<evidence type="ECO:0000256" key="5">
    <source>
        <dbReference type="ARBA" id="ARBA00022475"/>
    </source>
</evidence>
<comment type="catalytic activity">
    <reaction evidence="16">
        <text>Preferential cleavage: (Ac)2-L-Lys-D-Ala-|-D-Ala. Also transpeptidation of peptidyl-alanyl moieties that are N-acyl substituents of D-alanine.</text>
        <dbReference type="EC" id="3.4.16.4"/>
    </reaction>
</comment>
<dbReference type="GO" id="GO:0008955">
    <property type="term" value="F:peptidoglycan glycosyltransferase activity"/>
    <property type="evidence" value="ECO:0007669"/>
    <property type="project" value="UniProtKB-EC"/>
</dbReference>
<dbReference type="GO" id="GO:0006508">
    <property type="term" value="P:proteolysis"/>
    <property type="evidence" value="ECO:0007669"/>
    <property type="project" value="UniProtKB-KW"/>
</dbReference>
<dbReference type="GO" id="GO:0009252">
    <property type="term" value="P:peptidoglycan biosynthetic process"/>
    <property type="evidence" value="ECO:0007669"/>
    <property type="project" value="UniProtKB-KW"/>
</dbReference>
<dbReference type="InterPro" id="IPR012338">
    <property type="entry name" value="Beta-lactam/transpept-like"/>
</dbReference>
<keyword evidence="9 21" id="KW-0808">Transferase</keyword>
<dbReference type="SUPFAM" id="SSF53955">
    <property type="entry name" value="Lysozyme-like"/>
    <property type="match status" value="1"/>
</dbReference>
<protein>
    <submittedName>
        <fullName evidence="21">Transpeptidase-transglycosylase</fullName>
        <ecNumber evidence="21">2.4.1.129</ecNumber>
    </submittedName>
</protein>
<evidence type="ECO:0000256" key="11">
    <source>
        <dbReference type="ARBA" id="ARBA00022960"/>
    </source>
</evidence>
<keyword evidence="11" id="KW-0133">Cell shape</keyword>
<evidence type="ECO:0000313" key="21">
    <source>
        <dbReference type="EMBL" id="CDF77996.1"/>
    </source>
</evidence>
<evidence type="ECO:0000256" key="13">
    <source>
        <dbReference type="ARBA" id="ARBA00023136"/>
    </source>
</evidence>
<evidence type="ECO:0000256" key="9">
    <source>
        <dbReference type="ARBA" id="ARBA00022679"/>
    </source>
</evidence>
<comment type="pathway">
    <text evidence="2">Cell wall biogenesis; peptidoglycan biosynthesis.</text>
</comment>
<dbReference type="PATRIC" id="fig|1347342.6.peg.288"/>
<reference evidence="21 22" key="1">
    <citation type="journal article" date="2013" name="Appl. Environ. Microbiol.">
        <title>The genome of the alga-associated marine flavobacterium Formosa agariphila KMM 3901T reveals a broad potential for degradation of algal polysaccharides.</title>
        <authorList>
            <person name="Mann A.J."/>
            <person name="Hahnke R.L."/>
            <person name="Huang S."/>
            <person name="Werner J."/>
            <person name="Xing P."/>
            <person name="Barbeyron T."/>
            <person name="Huettel B."/>
            <person name="Stueber K."/>
            <person name="Reinhardt R."/>
            <person name="Harder J."/>
            <person name="Gloeckner F.O."/>
            <person name="Amann R.I."/>
            <person name="Teeling H."/>
        </authorList>
    </citation>
    <scope>NUCLEOTIDE SEQUENCE [LARGE SCALE GENOMIC DNA]</scope>
    <source>
        <strain evidence="22">DSM 15362 / KCTC 12365 / LMG 23005 / KMM 3901</strain>
    </source>
</reference>
<evidence type="ECO:0000256" key="6">
    <source>
        <dbReference type="ARBA" id="ARBA00022645"/>
    </source>
</evidence>
<dbReference type="EMBL" id="HG315671">
    <property type="protein sequence ID" value="CDF77996.1"/>
    <property type="molecule type" value="Genomic_DNA"/>
</dbReference>
<keyword evidence="15" id="KW-0961">Cell wall biogenesis/degradation</keyword>
<dbReference type="GO" id="GO:0071555">
    <property type="term" value="P:cell wall organization"/>
    <property type="evidence" value="ECO:0007669"/>
    <property type="project" value="UniProtKB-KW"/>
</dbReference>
<sequence>MKKKIQNKKRRWLKIVLKLVILGVILVFGFVGSIYFGLWGKVPSRTDLVDLKQAEASLILDHNEELLGKYFVFDRSIVSFNDLPEYLVNGLVATEDARFFEHDGIDYKSFLRVFFKSVLLQDDSSGGGSTITQQLAKNLFGRKQYWILSMPINKIKEMIVATRIEDVYDKKDIITLYLNTVPFSENTFGIESAAQRFFNTTTSELTLSESSTLVGTLKANHSYNPRLFPERSQFRRDVVLQQMQKYGYIDEAARLKVSNQPIEIDYHKFTYNEGLAPYFRENVRKQMTHILDSINDATGSTYDLYKDGLKITTTLDNTMQEYAEQGMSKHMERLQNQFEKGYGSNAPWIKDEVMITELTKKLPEYKRLQKTKLSDSQIMDSLRKKSKKPLFTYQGDTIVSVSTIDSLKHYLKFLNAGFVALEPKTGAIRAYVGGVNFEYFKYDHVSMGKRQVGSTFKPFVYTAALESGMDPCTYISVKEVTYTNEDDWTPSNASGDEVDPYMNYSLEKALSQSVNTIAVKVLDQVGIPNVVNQARKMGVTSDLPDVPSLALGTAELSLMELTAAYTSYVNESVPSKPYFIEKIEDKSGKILYEYKASKPMQPAFSDNTRQTMIEFMKATVDEGTAKRIRSTYGISNNMAGKTGTTQDNRDGWFMGITPDLVMGSWVGNDDHRIGFSNTSIGQGANSALPIVANFISALNKNSDFNSITHAKFETPSAIVLEALDCNPDKRDGFFKRLFGKKKKEKAFGE</sequence>
<dbReference type="Pfam" id="PF00912">
    <property type="entry name" value="Transgly"/>
    <property type="match status" value="1"/>
</dbReference>
<evidence type="ECO:0000256" key="18">
    <source>
        <dbReference type="SAM" id="Phobius"/>
    </source>
</evidence>
<evidence type="ECO:0000256" key="1">
    <source>
        <dbReference type="ARBA" id="ARBA00004236"/>
    </source>
</evidence>
<keyword evidence="10" id="KW-0378">Hydrolase</keyword>
<dbReference type="SUPFAM" id="SSF56601">
    <property type="entry name" value="beta-lactamase/transpeptidase-like"/>
    <property type="match status" value="1"/>
</dbReference>
<dbReference type="GO" id="GO:0009002">
    <property type="term" value="F:serine-type D-Ala-D-Ala carboxypeptidase activity"/>
    <property type="evidence" value="ECO:0007669"/>
    <property type="project" value="UniProtKB-EC"/>
</dbReference>
<proteinExistence type="inferred from homology"/>
<evidence type="ECO:0000259" key="20">
    <source>
        <dbReference type="Pfam" id="PF00912"/>
    </source>
</evidence>
<keyword evidence="22" id="KW-1185">Reference proteome</keyword>
<dbReference type="EC" id="2.4.1.129" evidence="21"/>
<dbReference type="InterPro" id="IPR036950">
    <property type="entry name" value="PBP_transglycosylase"/>
</dbReference>
<gene>
    <name evidence="21" type="ORF">BN863_2840</name>
</gene>
<dbReference type="PANTHER" id="PTHR32282:SF11">
    <property type="entry name" value="PENICILLIN-BINDING PROTEIN 1B"/>
    <property type="match status" value="1"/>
</dbReference>
<keyword evidence="13 18" id="KW-0472">Membrane</keyword>
<dbReference type="GO" id="GO:0005886">
    <property type="term" value="C:plasma membrane"/>
    <property type="evidence" value="ECO:0007669"/>
    <property type="project" value="UniProtKB-SubCell"/>
</dbReference>
<organism evidence="21 22">
    <name type="scientific">Formosa agariphila (strain DSM 15362 / KCTC 12365 / LMG 23005 / KMM 3901 / M-2Alg 35-1)</name>
    <dbReference type="NCBI Taxonomy" id="1347342"/>
    <lineage>
        <taxon>Bacteria</taxon>
        <taxon>Pseudomonadati</taxon>
        <taxon>Bacteroidota</taxon>
        <taxon>Flavobacteriia</taxon>
        <taxon>Flavobacteriales</taxon>
        <taxon>Flavobacteriaceae</taxon>
        <taxon>Formosa</taxon>
    </lineage>
</organism>
<dbReference type="GO" id="GO:0008360">
    <property type="term" value="P:regulation of cell shape"/>
    <property type="evidence" value="ECO:0007669"/>
    <property type="project" value="UniProtKB-KW"/>
</dbReference>
<feature type="domain" description="Glycosyl transferase family 51" evidence="20">
    <location>
        <begin position="73"/>
        <end position="244"/>
    </location>
</feature>
<dbReference type="HOGENOM" id="CLU_006354_2_4_10"/>
<evidence type="ECO:0000256" key="15">
    <source>
        <dbReference type="ARBA" id="ARBA00023316"/>
    </source>
</evidence>
<dbReference type="RefSeq" id="WP_038532999.1">
    <property type="nucleotide sequence ID" value="NZ_HG315671.1"/>
</dbReference>
<dbReference type="eggNOG" id="COG5009">
    <property type="taxonomic scope" value="Bacteria"/>
</dbReference>
<dbReference type="InterPro" id="IPR001264">
    <property type="entry name" value="Glyco_trans_51"/>
</dbReference>
<dbReference type="AlphaFoldDB" id="T2KHU2"/>
<evidence type="ECO:0000259" key="19">
    <source>
        <dbReference type="Pfam" id="PF00905"/>
    </source>
</evidence>
<dbReference type="STRING" id="1347342.BN863_2840"/>
<evidence type="ECO:0000256" key="4">
    <source>
        <dbReference type="ARBA" id="ARBA00007739"/>
    </source>
</evidence>
<comment type="catalytic activity">
    <reaction evidence="17">
        <text>[GlcNAc-(1-&gt;4)-Mur2Ac(oyl-L-Ala-gamma-D-Glu-L-Lys-D-Ala-D-Ala)](n)-di-trans,octa-cis-undecaprenyl diphosphate + beta-D-GlcNAc-(1-&gt;4)-Mur2Ac(oyl-L-Ala-gamma-D-Glu-L-Lys-D-Ala-D-Ala)-di-trans,octa-cis-undecaprenyl diphosphate = [GlcNAc-(1-&gt;4)-Mur2Ac(oyl-L-Ala-gamma-D-Glu-L-Lys-D-Ala-D-Ala)](n+1)-di-trans,octa-cis-undecaprenyl diphosphate + di-trans,octa-cis-undecaprenyl diphosphate + H(+)</text>
        <dbReference type="Rhea" id="RHEA:23708"/>
        <dbReference type="Rhea" id="RHEA-COMP:9602"/>
        <dbReference type="Rhea" id="RHEA-COMP:9603"/>
        <dbReference type="ChEBI" id="CHEBI:15378"/>
        <dbReference type="ChEBI" id="CHEBI:58405"/>
        <dbReference type="ChEBI" id="CHEBI:60033"/>
        <dbReference type="ChEBI" id="CHEBI:78435"/>
        <dbReference type="EC" id="2.4.99.28"/>
    </reaction>
</comment>
<dbReference type="InterPro" id="IPR023346">
    <property type="entry name" value="Lysozyme-like_dom_sf"/>
</dbReference>
<comment type="similarity">
    <text evidence="4">In the N-terminal section; belongs to the glycosyltransferase 51 family.</text>
</comment>
<evidence type="ECO:0000313" key="22">
    <source>
        <dbReference type="Proteomes" id="UP000016160"/>
    </source>
</evidence>
<keyword evidence="5" id="KW-1003">Cell membrane</keyword>
<evidence type="ECO:0000256" key="2">
    <source>
        <dbReference type="ARBA" id="ARBA00004752"/>
    </source>
</evidence>
<dbReference type="OrthoDB" id="9766909at2"/>
<evidence type="ECO:0000256" key="17">
    <source>
        <dbReference type="ARBA" id="ARBA00049902"/>
    </source>
</evidence>
<comment type="subcellular location">
    <subcellularLocation>
        <location evidence="1">Cell membrane</location>
    </subcellularLocation>
</comment>
<keyword evidence="7" id="KW-0645">Protease</keyword>
<dbReference type="GO" id="GO:0008658">
    <property type="term" value="F:penicillin binding"/>
    <property type="evidence" value="ECO:0007669"/>
    <property type="project" value="InterPro"/>
</dbReference>
<dbReference type="Gene3D" id="3.40.710.10">
    <property type="entry name" value="DD-peptidase/beta-lactamase superfamily"/>
    <property type="match status" value="2"/>
</dbReference>
<evidence type="ECO:0000256" key="3">
    <source>
        <dbReference type="ARBA" id="ARBA00007090"/>
    </source>
</evidence>
<dbReference type="InterPro" id="IPR050396">
    <property type="entry name" value="Glycosyltr_51/Transpeptidase"/>
</dbReference>
<keyword evidence="18" id="KW-1133">Transmembrane helix</keyword>
<dbReference type="Proteomes" id="UP000016160">
    <property type="component" value="Chromosome"/>
</dbReference>
<evidence type="ECO:0000256" key="7">
    <source>
        <dbReference type="ARBA" id="ARBA00022670"/>
    </source>
</evidence>
<dbReference type="Gene3D" id="1.10.3810.10">
    <property type="entry name" value="Biosynthetic peptidoglycan transglycosylase-like"/>
    <property type="match status" value="1"/>
</dbReference>
<dbReference type="GO" id="GO:0030288">
    <property type="term" value="C:outer membrane-bounded periplasmic space"/>
    <property type="evidence" value="ECO:0007669"/>
    <property type="project" value="TreeGrafter"/>
</dbReference>
<keyword evidence="6" id="KW-0121">Carboxypeptidase</keyword>
<evidence type="ECO:0000256" key="16">
    <source>
        <dbReference type="ARBA" id="ARBA00034000"/>
    </source>
</evidence>
<dbReference type="Pfam" id="PF00905">
    <property type="entry name" value="Transpeptidase"/>
    <property type="match status" value="1"/>
</dbReference>
<keyword evidence="8 21" id="KW-0328">Glycosyltransferase</keyword>
<feature type="domain" description="Penicillin-binding protein transpeptidase" evidence="19">
    <location>
        <begin position="417"/>
        <end position="659"/>
    </location>
</feature>
<feature type="transmembrane region" description="Helical" evidence="18">
    <location>
        <begin position="12"/>
        <end position="38"/>
    </location>
</feature>
<name>T2KHU2_FORAG</name>
<dbReference type="InterPro" id="IPR001460">
    <property type="entry name" value="PCN-bd_Tpept"/>
</dbReference>
<evidence type="ECO:0000256" key="14">
    <source>
        <dbReference type="ARBA" id="ARBA00023268"/>
    </source>
</evidence>
<evidence type="ECO:0000256" key="10">
    <source>
        <dbReference type="ARBA" id="ARBA00022801"/>
    </source>
</evidence>
<keyword evidence="12" id="KW-0573">Peptidoglycan synthesis</keyword>
<keyword evidence="14" id="KW-0511">Multifunctional enzyme</keyword>
<comment type="similarity">
    <text evidence="3">In the C-terminal section; belongs to the transpeptidase family.</text>
</comment>
<evidence type="ECO:0000256" key="12">
    <source>
        <dbReference type="ARBA" id="ARBA00022984"/>
    </source>
</evidence>
<keyword evidence="18" id="KW-0812">Transmembrane</keyword>